<proteinExistence type="predicted"/>
<gene>
    <name evidence="3" type="ORF">FK178_09735</name>
</gene>
<dbReference type="Gene3D" id="1.10.260.40">
    <property type="entry name" value="lambda repressor-like DNA-binding domains"/>
    <property type="match status" value="1"/>
</dbReference>
<reference evidence="3 4" key="1">
    <citation type="submission" date="2019-08" db="EMBL/GenBank/DDBJ databases">
        <title>Antarcticibacterium arcticum sp. nov., a bacterium isolated from marine sediment of the Canadian Beaufort Sea.</title>
        <authorList>
            <person name="Lee Y.M."/>
            <person name="Baek K."/>
            <person name="Lee D.-H."/>
            <person name="Shin S.C."/>
            <person name="Jin Y.K."/>
            <person name="Park Y."/>
        </authorList>
    </citation>
    <scope>NUCLEOTIDE SEQUENCE [LARGE SCALE GENOMIC DNA]</scope>
    <source>
        <strain evidence="3 4">PAMC 28998</strain>
    </source>
</reference>
<dbReference type="KEGG" id="anp:FK178_09735"/>
<dbReference type="InterPro" id="IPR001387">
    <property type="entry name" value="Cro/C1-type_HTH"/>
</dbReference>
<evidence type="ECO:0000313" key="4">
    <source>
        <dbReference type="Proteomes" id="UP000321954"/>
    </source>
</evidence>
<evidence type="ECO:0000256" key="1">
    <source>
        <dbReference type="SAM" id="Coils"/>
    </source>
</evidence>
<feature type="domain" description="HTH cro/C1-type" evidence="2">
    <location>
        <begin position="3"/>
        <end position="34"/>
    </location>
</feature>
<keyword evidence="1" id="KW-0175">Coiled coil</keyword>
<protein>
    <submittedName>
        <fullName evidence="3">Helix-turn-helix transcriptional regulator</fullName>
    </submittedName>
</protein>
<dbReference type="RefSeq" id="WP_146834204.1">
    <property type="nucleotide sequence ID" value="NZ_CP042476.1"/>
</dbReference>
<accession>A0A5B8YQ14</accession>
<dbReference type="PROSITE" id="PS50943">
    <property type="entry name" value="HTH_CROC1"/>
    <property type="match status" value="1"/>
</dbReference>
<dbReference type="EMBL" id="CP042476">
    <property type="protein sequence ID" value="QED37989.1"/>
    <property type="molecule type" value="Genomic_DNA"/>
</dbReference>
<keyword evidence="4" id="KW-1185">Reference proteome</keyword>
<dbReference type="AlphaFoldDB" id="A0A5B8YQ14"/>
<name>A0A5B8YQ14_9FLAO</name>
<dbReference type="CDD" id="cd00093">
    <property type="entry name" value="HTH_XRE"/>
    <property type="match status" value="1"/>
</dbReference>
<evidence type="ECO:0000313" key="3">
    <source>
        <dbReference type="EMBL" id="QED37989.1"/>
    </source>
</evidence>
<dbReference type="OrthoDB" id="799937at2"/>
<dbReference type="SUPFAM" id="SSF47413">
    <property type="entry name" value="lambda repressor-like DNA-binding domains"/>
    <property type="match status" value="1"/>
</dbReference>
<dbReference type="Pfam" id="PF01381">
    <property type="entry name" value="HTH_3"/>
    <property type="match status" value="1"/>
</dbReference>
<sequence length="128" mass="14757">MNIKELRSKIGLSQKEFGSRLGLTSQSITKFEAGGKLTETVKKLISYEFAEFMPEEERLFSKSTAGENALKEEIKKLELERTELQHQVEQIPHLKEQISLLKRNIQSLEDQVDLYKKMLNIESQSKTA</sequence>
<evidence type="ECO:0000259" key="2">
    <source>
        <dbReference type="PROSITE" id="PS50943"/>
    </source>
</evidence>
<dbReference type="Proteomes" id="UP000321954">
    <property type="component" value="Chromosome"/>
</dbReference>
<feature type="coiled-coil region" evidence="1">
    <location>
        <begin position="67"/>
        <end position="118"/>
    </location>
</feature>
<dbReference type="InterPro" id="IPR010982">
    <property type="entry name" value="Lambda_DNA-bd_dom_sf"/>
</dbReference>
<dbReference type="GO" id="GO:0003677">
    <property type="term" value="F:DNA binding"/>
    <property type="evidence" value="ECO:0007669"/>
    <property type="project" value="InterPro"/>
</dbReference>
<organism evidence="3 4">
    <name type="scientific">Antarcticibacterium arcticum</name>
    <dbReference type="NCBI Taxonomy" id="2585771"/>
    <lineage>
        <taxon>Bacteria</taxon>
        <taxon>Pseudomonadati</taxon>
        <taxon>Bacteroidota</taxon>
        <taxon>Flavobacteriia</taxon>
        <taxon>Flavobacteriales</taxon>
        <taxon>Flavobacteriaceae</taxon>
        <taxon>Antarcticibacterium</taxon>
    </lineage>
</organism>